<feature type="non-terminal residue" evidence="1">
    <location>
        <position position="1"/>
    </location>
</feature>
<evidence type="ECO:0000313" key="1">
    <source>
        <dbReference type="EMBL" id="CAG8761924.1"/>
    </source>
</evidence>
<accession>A0ACA9QQF0</accession>
<evidence type="ECO:0000313" key="2">
    <source>
        <dbReference type="Proteomes" id="UP000789920"/>
    </source>
</evidence>
<protein>
    <submittedName>
        <fullName evidence="1">35753_t:CDS:1</fullName>
    </submittedName>
</protein>
<gene>
    <name evidence="1" type="ORF">RPERSI_LOCUS15325</name>
</gene>
<feature type="non-terminal residue" evidence="1">
    <location>
        <position position="858"/>
    </location>
</feature>
<sequence length="858" mass="100172">DRIMEYQYIARQYKDLTNSATNIKFIQDKLASSVSKEQRLFMCILLGSYMLQPNKPIINGCYLPQNFPSTNLLEDLESIDSDFSLSDTRHLVSHAIRALVQHNSKYGFTTWFKMFTLAPILDESYAFIDAIEVYNFENRSDQFLNALEDNVKPHIDELFHMKNVFYKVIQKLVSLSYGLESLLFLWEKIIGLEKTDDHLCNTMKKRIDELIKHDNPSQLKEHFYIFPEKLQLDVAQNFRTKLLKLLKERNSKWRWEDQDIASFQELLQETNLQWPIEEYPQVLESIAVSDQILVSESFPEVMKFILESKVTGRNLDLIFESSVKWFERMVSLRTSSFIATHGSNAKESIAYIVFYYLSKVYPLVSHRQKVSCRLKDHADKIILSLANDVIFPLASYIDEFHHDIIDHFDTLLRQKIEYSIQDPDDKLLKMIMLICNSKVFLNVRNGFCESILCFILDHLQQNDKKLHNKDAYQLSLLRFSQFWTEIFLAKGHTTELHSHPHVKNVRGHVVNMAASIAENTITMGFLQELLRHSGDKNDDLIRYFNSAVENQSGNAEHLIITDEILAAIRRQCQEYTSTFTHLDKFYERFCSSALVTDARKYHDDLLRRQDNIKTVTLEESGTRDHWSIHSTTIDVMETSYHLVESQTFNNIFQAALKVETRELNVEIVTTEIIQMAIKQYNTICQGYEKCENIKCSEANEFWKHVDQNNIRSEINFVTPNWARTLSNKQLQQLISSVTYLINIPILKEKLNNLLMVIQNLKIPHNPNHWVITFSNSLGDEDLKLGNLQKIIGNVNMQFKKFKLSEEFWSIIKEIACSKECINFLQELVGHDLKNLINGADDHSDERLIQEDTVSTFIQ</sequence>
<organism evidence="1 2">
    <name type="scientific">Racocetra persica</name>
    <dbReference type="NCBI Taxonomy" id="160502"/>
    <lineage>
        <taxon>Eukaryota</taxon>
        <taxon>Fungi</taxon>
        <taxon>Fungi incertae sedis</taxon>
        <taxon>Mucoromycota</taxon>
        <taxon>Glomeromycotina</taxon>
        <taxon>Glomeromycetes</taxon>
        <taxon>Diversisporales</taxon>
        <taxon>Gigasporaceae</taxon>
        <taxon>Racocetra</taxon>
    </lineage>
</organism>
<proteinExistence type="predicted"/>
<keyword evidence="2" id="KW-1185">Reference proteome</keyword>
<name>A0ACA9QQF0_9GLOM</name>
<comment type="caution">
    <text evidence="1">The sequence shown here is derived from an EMBL/GenBank/DDBJ whole genome shotgun (WGS) entry which is preliminary data.</text>
</comment>
<dbReference type="EMBL" id="CAJVQC010036710">
    <property type="protein sequence ID" value="CAG8761924.1"/>
    <property type="molecule type" value="Genomic_DNA"/>
</dbReference>
<dbReference type="Proteomes" id="UP000789920">
    <property type="component" value="Unassembled WGS sequence"/>
</dbReference>
<reference evidence="1" key="1">
    <citation type="submission" date="2021-06" db="EMBL/GenBank/DDBJ databases">
        <authorList>
            <person name="Kallberg Y."/>
            <person name="Tangrot J."/>
            <person name="Rosling A."/>
        </authorList>
    </citation>
    <scope>NUCLEOTIDE SEQUENCE</scope>
    <source>
        <strain evidence="1">MA461A</strain>
    </source>
</reference>